<keyword evidence="3" id="KW-0503">Monooxygenase</keyword>
<protein>
    <recommendedName>
        <fullName evidence="1">propane 2-monooxygenase</fullName>
        <ecNumber evidence="1">1.14.13.227</ecNumber>
    </recommendedName>
</protein>
<dbReference type="HOGENOM" id="CLU_040795_0_0_9"/>
<proteinExistence type="predicted"/>
<dbReference type="EC" id="1.14.13.227" evidence="1"/>
<dbReference type="SUPFAM" id="SSF47240">
    <property type="entry name" value="Ferritin-like"/>
    <property type="match status" value="1"/>
</dbReference>
<keyword evidence="2" id="KW-0560">Oxidoreductase</keyword>
<dbReference type="Pfam" id="PF02332">
    <property type="entry name" value="Phenol_Hydrox"/>
    <property type="match status" value="1"/>
</dbReference>
<gene>
    <name evidence="5" type="ordered locus">Btus_1550</name>
</gene>
<keyword evidence="6" id="KW-1185">Reference proteome</keyword>
<evidence type="ECO:0000256" key="1">
    <source>
        <dbReference type="ARBA" id="ARBA00012710"/>
    </source>
</evidence>
<dbReference type="InterPro" id="IPR012348">
    <property type="entry name" value="RNR-like"/>
</dbReference>
<evidence type="ECO:0000256" key="3">
    <source>
        <dbReference type="ARBA" id="ARBA00023033"/>
    </source>
</evidence>
<evidence type="ECO:0000256" key="4">
    <source>
        <dbReference type="ARBA" id="ARBA00048941"/>
    </source>
</evidence>
<evidence type="ECO:0000313" key="5">
    <source>
        <dbReference type="EMBL" id="ADG06261.1"/>
    </source>
</evidence>
<dbReference type="eggNOG" id="COG3396">
    <property type="taxonomic scope" value="Bacteria"/>
</dbReference>
<organism evidence="5 6">
    <name type="scientific">Kyrpidia tusciae (strain DSM 2912 / NBRC 15312 / T2)</name>
    <name type="common">Bacillus tusciae</name>
    <dbReference type="NCBI Taxonomy" id="562970"/>
    <lineage>
        <taxon>Bacteria</taxon>
        <taxon>Bacillati</taxon>
        <taxon>Bacillota</taxon>
        <taxon>Bacilli</taxon>
        <taxon>Bacillales</taxon>
        <taxon>Alicyclobacillaceae</taxon>
        <taxon>Kyrpidia</taxon>
    </lineage>
</organism>
<evidence type="ECO:0000313" key="6">
    <source>
        <dbReference type="Proteomes" id="UP000002368"/>
    </source>
</evidence>
<name>D5WPK2_KYRT2</name>
<comment type="catalytic activity">
    <reaction evidence="4">
        <text>propane + NADH + O2 + H(+) = propan-2-ol + NAD(+) + H2O</text>
        <dbReference type="Rhea" id="RHEA:49992"/>
        <dbReference type="ChEBI" id="CHEBI:15377"/>
        <dbReference type="ChEBI" id="CHEBI:15378"/>
        <dbReference type="ChEBI" id="CHEBI:15379"/>
        <dbReference type="ChEBI" id="CHEBI:17824"/>
        <dbReference type="ChEBI" id="CHEBI:32879"/>
        <dbReference type="ChEBI" id="CHEBI:57540"/>
        <dbReference type="ChEBI" id="CHEBI:57945"/>
        <dbReference type="EC" id="1.14.13.227"/>
    </reaction>
</comment>
<dbReference type="GO" id="GO:0004497">
    <property type="term" value="F:monooxygenase activity"/>
    <property type="evidence" value="ECO:0007669"/>
    <property type="project" value="UniProtKB-KW"/>
</dbReference>
<dbReference type="RefSeq" id="WP_013075550.1">
    <property type="nucleotide sequence ID" value="NC_014098.1"/>
</dbReference>
<dbReference type="Gene3D" id="1.10.620.20">
    <property type="entry name" value="Ribonucleotide Reductase, subunit A"/>
    <property type="match status" value="1"/>
</dbReference>
<dbReference type="Proteomes" id="UP000002368">
    <property type="component" value="Chromosome"/>
</dbReference>
<dbReference type="InterPro" id="IPR003430">
    <property type="entry name" value="Phenol_Hydrox"/>
</dbReference>
<accession>D5WPK2</accession>
<dbReference type="KEGG" id="bts:Btus_1550"/>
<dbReference type="InterPro" id="IPR009078">
    <property type="entry name" value="Ferritin-like_SF"/>
</dbReference>
<dbReference type="EMBL" id="CP002017">
    <property type="protein sequence ID" value="ADG06261.1"/>
    <property type="molecule type" value="Genomic_DNA"/>
</dbReference>
<dbReference type="STRING" id="562970.Btus_1550"/>
<sequence length="541" mass="62739">MASPAAFVNKVHERIPLLDWDPQYAERPERYPTAYRFPKKSSKDPMKQILHSYFPMQAEKDTRVFGGLDAALRGNMFQKLSPRYTEYLKPFLSVFPFIELQAAHAMSNLIDAVDAPELHNGYAHQMIDEFRHANIQQNLARYYMEHYVDPWGFNNNNLMNVTTPVGAIGRQFAEAFTAGDAVTGSSIFLQVVGETAFTNVLFVANPSEAAANGDIALPSVFLSVQSDEARHINNGFATLALALENPDNHRLIERDLRYAFWILHTAVDGIMSVILEYGDESRRPDKPAYYELWKRWVYDDYYRTYLLPLEKYGIRIPSDLIQEIWERFMVKDWHHKMAIELSAMWMFNSWRFEPLNERDFEWFEKKYPGWYSKYGNYWENYRRLSVPGPGQSPPCLAGIGHVLPYTCYTCLEPVAIREELQIAEHNGRVYTYCSDTCRWVHETTLNDPVPMVRLAPPEARMFTETHAGQSLEEALRSSGLVRSDGQTLVAQPHLLFDDKYMWRLEHLPNIELSSQLDALTRMTPEERARAVDEYRKGITFH</sequence>
<dbReference type="OrthoDB" id="2675373at2"/>
<dbReference type="AlphaFoldDB" id="D5WPK2"/>
<evidence type="ECO:0000256" key="2">
    <source>
        <dbReference type="ARBA" id="ARBA00023002"/>
    </source>
</evidence>
<reference evidence="5 6" key="1">
    <citation type="journal article" date="2011" name="Stand. Genomic Sci.">
        <title>Complete genome sequence of the thermophilic, hydrogen-oxidizing Bacillus tusciae type strain (T2) and reclassification in the new genus, Kyrpidia gen. nov. as Kyrpidia tusciae comb. nov. and emendation of the family Alicyclobacillaceae da Costa and Rainey, 2010.</title>
        <authorList>
            <person name="Klenk H.P."/>
            <person name="Lapidus A."/>
            <person name="Chertkov O."/>
            <person name="Copeland A."/>
            <person name="Del Rio T.G."/>
            <person name="Nolan M."/>
            <person name="Lucas S."/>
            <person name="Chen F."/>
            <person name="Tice H."/>
            <person name="Cheng J.F."/>
            <person name="Han C."/>
            <person name="Bruce D."/>
            <person name="Goodwin L."/>
            <person name="Pitluck S."/>
            <person name="Pati A."/>
            <person name="Ivanova N."/>
            <person name="Mavromatis K."/>
            <person name="Daum C."/>
            <person name="Chen A."/>
            <person name="Palaniappan K."/>
            <person name="Chang Y.J."/>
            <person name="Land M."/>
            <person name="Hauser L."/>
            <person name="Jeffries C.D."/>
            <person name="Detter J.C."/>
            <person name="Rohde M."/>
            <person name="Abt B."/>
            <person name="Pukall R."/>
            <person name="Goker M."/>
            <person name="Bristow J."/>
            <person name="Markowitz V."/>
            <person name="Hugenholtz P."/>
            <person name="Eisen J.A."/>
        </authorList>
    </citation>
    <scope>NUCLEOTIDE SEQUENCE [LARGE SCALE GENOMIC DNA]</scope>
    <source>
        <strain evidence="5 6">DSM 2912</strain>
    </source>
</reference>